<protein>
    <submittedName>
        <fullName evidence="1">Uncharacterized protein</fullName>
    </submittedName>
</protein>
<name>A0A7Z0DQZ0_9ACTN</name>
<comment type="caution">
    <text evidence="1">The sequence shown here is derived from an EMBL/GenBank/DDBJ whole genome shotgun (WGS) entry which is preliminary data.</text>
</comment>
<organism evidence="1 2">
    <name type="scientific">Nocardioides panzhihuensis</name>
    <dbReference type="NCBI Taxonomy" id="860243"/>
    <lineage>
        <taxon>Bacteria</taxon>
        <taxon>Bacillati</taxon>
        <taxon>Actinomycetota</taxon>
        <taxon>Actinomycetes</taxon>
        <taxon>Propionibacteriales</taxon>
        <taxon>Nocardioidaceae</taxon>
        <taxon>Nocardioides</taxon>
    </lineage>
</organism>
<reference evidence="1 2" key="1">
    <citation type="submission" date="2020-07" db="EMBL/GenBank/DDBJ databases">
        <title>Sequencing the genomes of 1000 actinobacteria strains.</title>
        <authorList>
            <person name="Klenk H.-P."/>
        </authorList>
    </citation>
    <scope>NUCLEOTIDE SEQUENCE [LARGE SCALE GENOMIC DNA]</scope>
    <source>
        <strain evidence="1 2">DSM 26487</strain>
    </source>
</reference>
<dbReference type="Proteomes" id="UP000564496">
    <property type="component" value="Unassembled WGS sequence"/>
</dbReference>
<keyword evidence="2" id="KW-1185">Reference proteome</keyword>
<proteinExistence type="predicted"/>
<dbReference type="AlphaFoldDB" id="A0A7Z0DQZ0"/>
<dbReference type="EMBL" id="JACBZR010000001">
    <property type="protein sequence ID" value="NYI80185.1"/>
    <property type="molecule type" value="Genomic_DNA"/>
</dbReference>
<sequence length="35" mass="3637">MSTNGLKARAYLAATTSVTTALAIYAFAAPHNKPN</sequence>
<evidence type="ECO:0000313" key="2">
    <source>
        <dbReference type="Proteomes" id="UP000564496"/>
    </source>
</evidence>
<accession>A0A7Z0DQZ0</accession>
<gene>
    <name evidence="1" type="ORF">BJ988_004833</name>
</gene>
<evidence type="ECO:0000313" key="1">
    <source>
        <dbReference type="EMBL" id="NYI80185.1"/>
    </source>
</evidence>